<dbReference type="Proteomes" id="UP000319818">
    <property type="component" value="Unassembled WGS sequence"/>
</dbReference>
<keyword evidence="4" id="KW-1185">Reference proteome</keyword>
<dbReference type="GO" id="GO:0031956">
    <property type="term" value="F:medium-chain fatty acid-CoA ligase activity"/>
    <property type="evidence" value="ECO:0007669"/>
    <property type="project" value="TreeGrafter"/>
</dbReference>
<dbReference type="GO" id="GO:0006631">
    <property type="term" value="P:fatty acid metabolic process"/>
    <property type="evidence" value="ECO:0007669"/>
    <property type="project" value="TreeGrafter"/>
</dbReference>
<dbReference type="AlphaFoldDB" id="A0A543FT95"/>
<organism evidence="3 4">
    <name type="scientific">Pseudonocardia cypriaca</name>
    <dbReference type="NCBI Taxonomy" id="882449"/>
    <lineage>
        <taxon>Bacteria</taxon>
        <taxon>Bacillati</taxon>
        <taxon>Actinomycetota</taxon>
        <taxon>Actinomycetes</taxon>
        <taxon>Pseudonocardiales</taxon>
        <taxon>Pseudonocardiaceae</taxon>
        <taxon>Pseudonocardia</taxon>
    </lineage>
</organism>
<comment type="caution">
    <text evidence="3">The sequence shown here is derived from an EMBL/GenBank/DDBJ whole genome shotgun (WGS) entry which is preliminary data.</text>
</comment>
<dbReference type="OrthoDB" id="9803968at2"/>
<dbReference type="PROSITE" id="PS00455">
    <property type="entry name" value="AMP_BINDING"/>
    <property type="match status" value="1"/>
</dbReference>
<dbReference type="Pfam" id="PF23562">
    <property type="entry name" value="AMP-binding_C_3"/>
    <property type="match status" value="1"/>
</dbReference>
<dbReference type="EMBL" id="VFPH01000002">
    <property type="protein sequence ID" value="TQM37023.1"/>
    <property type="molecule type" value="Genomic_DNA"/>
</dbReference>
<reference evidence="3 4" key="1">
    <citation type="submission" date="2019-06" db="EMBL/GenBank/DDBJ databases">
        <title>Sequencing the genomes of 1000 actinobacteria strains.</title>
        <authorList>
            <person name="Klenk H.-P."/>
        </authorList>
    </citation>
    <scope>NUCLEOTIDE SEQUENCE [LARGE SCALE GENOMIC DNA]</scope>
    <source>
        <strain evidence="3 4">DSM 45511</strain>
    </source>
</reference>
<comment type="similarity">
    <text evidence="1">Belongs to the ATP-dependent AMP-binding enzyme family.</text>
</comment>
<dbReference type="InterPro" id="IPR000873">
    <property type="entry name" value="AMP-dep_synth/lig_dom"/>
</dbReference>
<evidence type="ECO:0000313" key="4">
    <source>
        <dbReference type="Proteomes" id="UP000319818"/>
    </source>
</evidence>
<accession>A0A543FT95</accession>
<evidence type="ECO:0000256" key="1">
    <source>
        <dbReference type="ARBA" id="ARBA00006432"/>
    </source>
</evidence>
<dbReference type="Pfam" id="PF00501">
    <property type="entry name" value="AMP-binding"/>
    <property type="match status" value="1"/>
</dbReference>
<protein>
    <submittedName>
        <fullName evidence="3">Trans-feruloyl-CoA synthase</fullName>
    </submittedName>
</protein>
<dbReference type="SUPFAM" id="SSF56801">
    <property type="entry name" value="Acetyl-CoA synthetase-like"/>
    <property type="match status" value="1"/>
</dbReference>
<dbReference type="InterPro" id="IPR042099">
    <property type="entry name" value="ANL_N_sf"/>
</dbReference>
<dbReference type="InterPro" id="IPR020845">
    <property type="entry name" value="AMP-binding_CS"/>
</dbReference>
<sequence length="575" mass="61523">MTTLFTPPSVECRREPDGTLVLRSRVPLGRATPTILHWLRHYAAQSPDTALLTVSAGAGRRSWTYAEAWEEVTRVAAALAARGLRPGDRVMVLGANSVEHLTMGLATMLAGGVAVPIASQYAGPDAERNKLAGLLEMLEPALMWVETAAQAAVVTAASVAHSPPVLVGPAAVTALAETIDDTTARPCPEDLDPAAPAKILLTSGSTGRPKPVAYTQTMMTTNVRMTIDVWPFLDDHPPVLVDWLPWNHAFGGNANLNLVLSRGGTLHVDEAAGRPERIGTTIENLRRFRPTFHGAVPAGFAALLPTLEADAEFRGAFFGRLDVLFSAGAAMHPNVFRRLSELSASVRGAHVPIVTGWGSTEVGPGATMVHAHGVGPDCIGTPLPGVEIALRPVAGKHELLVRGPCVAPGYWRHPEQSRAAFTADGWYRSGDAGELVDPSAPERGLRFAGRIADDFKLANGTWVDSSRIRASLLSRSGGRLRDVLVVGADRSALCVLVWPDGRSPEPFEEEDLRVVLSDHNREQARPSTRLLDGALLTPEPQGDEVSSKGQLVRDAVLRRRAPLIEQLYSRQGVAL</sequence>
<gene>
    <name evidence="3" type="ORF">FB388_4224</name>
</gene>
<dbReference type="RefSeq" id="WP_142103912.1">
    <property type="nucleotide sequence ID" value="NZ_VFPH01000002.1"/>
</dbReference>
<dbReference type="PANTHER" id="PTHR43201">
    <property type="entry name" value="ACYL-COA SYNTHETASE"/>
    <property type="match status" value="1"/>
</dbReference>
<evidence type="ECO:0000313" key="3">
    <source>
        <dbReference type="EMBL" id="TQM37023.1"/>
    </source>
</evidence>
<dbReference type="PANTHER" id="PTHR43201:SF8">
    <property type="entry name" value="ACYL-COA SYNTHETASE FAMILY MEMBER 3"/>
    <property type="match status" value="1"/>
</dbReference>
<proteinExistence type="inferred from homology"/>
<name>A0A543FT95_9PSEU</name>
<dbReference type="Gene3D" id="3.40.50.12780">
    <property type="entry name" value="N-terminal domain of ligase-like"/>
    <property type="match status" value="1"/>
</dbReference>
<evidence type="ECO:0000259" key="2">
    <source>
        <dbReference type="Pfam" id="PF00501"/>
    </source>
</evidence>
<feature type="domain" description="AMP-dependent synthetase/ligase" evidence="2">
    <location>
        <begin position="40"/>
        <end position="411"/>
    </location>
</feature>